<gene>
    <name evidence="3" type="ORF">METZ01_LOCUS77153</name>
</gene>
<dbReference type="GO" id="GO:0004222">
    <property type="term" value="F:metalloendopeptidase activity"/>
    <property type="evidence" value="ECO:0007669"/>
    <property type="project" value="TreeGrafter"/>
</dbReference>
<keyword evidence="1" id="KW-0472">Membrane</keyword>
<dbReference type="Pfam" id="PF01476">
    <property type="entry name" value="LysM"/>
    <property type="match status" value="2"/>
</dbReference>
<dbReference type="Gene3D" id="3.10.350.10">
    <property type="entry name" value="LysM domain"/>
    <property type="match status" value="2"/>
</dbReference>
<dbReference type="SUPFAM" id="SSF51261">
    <property type="entry name" value="Duplicated hybrid motif"/>
    <property type="match status" value="1"/>
</dbReference>
<feature type="domain" description="LysM" evidence="2">
    <location>
        <begin position="148"/>
        <end position="192"/>
    </location>
</feature>
<name>A0A381U825_9ZZZZ</name>
<reference evidence="3" key="1">
    <citation type="submission" date="2018-05" db="EMBL/GenBank/DDBJ databases">
        <authorList>
            <person name="Lanie J.A."/>
            <person name="Ng W.-L."/>
            <person name="Kazmierczak K.M."/>
            <person name="Andrzejewski T.M."/>
            <person name="Davidsen T.M."/>
            <person name="Wayne K.J."/>
            <person name="Tettelin H."/>
            <person name="Glass J.I."/>
            <person name="Rusch D."/>
            <person name="Podicherti R."/>
            <person name="Tsui H.-C.T."/>
            <person name="Winkler M.E."/>
        </authorList>
    </citation>
    <scope>NUCLEOTIDE SEQUENCE</scope>
</reference>
<dbReference type="EMBL" id="UINC01005905">
    <property type="protein sequence ID" value="SVA24299.1"/>
    <property type="molecule type" value="Genomic_DNA"/>
</dbReference>
<sequence>MSVGRQLILWMSIILVLSFILFSKLRDVSAIAEELLPDETPLSFREILAEPINSDINEFTSTQNLIKDSIQKEREERFTEVNSAKFNVPIKKPTLAIETHLVKKDENLWKIAQNSGLDAFTLLSVNKLRNGNLIRPGQSIKVPNQRGILHKVVKDESLEEIAIRYQVSLEKIIESNGMLDPDTIYAGTELFIPDAKINESFRKRLIPPPYKPKFVKPTSGRLTSGFGYRIHPILKKRRMHKGIDIVARYGSNVKAATGGIITYSGQMGSYGNLVVIDHQNGFETRYAHNSRLKVKKGEKVRQGQTIALVGNTGRSNGTHLHFEIWKNGEAIDPAHYLK</sequence>
<dbReference type="InterPro" id="IPR011055">
    <property type="entry name" value="Dup_hybrid_motif"/>
</dbReference>
<protein>
    <recommendedName>
        <fullName evidence="2">LysM domain-containing protein</fullName>
    </recommendedName>
</protein>
<dbReference type="InterPro" id="IPR016047">
    <property type="entry name" value="M23ase_b-sheet_dom"/>
</dbReference>
<dbReference type="AlphaFoldDB" id="A0A381U825"/>
<evidence type="ECO:0000256" key="1">
    <source>
        <dbReference type="SAM" id="Phobius"/>
    </source>
</evidence>
<dbReference type="PANTHER" id="PTHR21666:SF270">
    <property type="entry name" value="MUREIN HYDROLASE ACTIVATOR ENVC"/>
    <property type="match status" value="1"/>
</dbReference>
<accession>A0A381U825</accession>
<proteinExistence type="predicted"/>
<dbReference type="Pfam" id="PF01551">
    <property type="entry name" value="Peptidase_M23"/>
    <property type="match status" value="1"/>
</dbReference>
<dbReference type="FunFam" id="2.70.70.10:FF:000006">
    <property type="entry name" value="M23 family peptidase"/>
    <property type="match status" value="1"/>
</dbReference>
<evidence type="ECO:0000313" key="3">
    <source>
        <dbReference type="EMBL" id="SVA24299.1"/>
    </source>
</evidence>
<keyword evidence="1" id="KW-0812">Transmembrane</keyword>
<evidence type="ECO:0000259" key="2">
    <source>
        <dbReference type="PROSITE" id="PS51782"/>
    </source>
</evidence>
<dbReference type="PROSITE" id="PS51782">
    <property type="entry name" value="LYSM"/>
    <property type="match status" value="2"/>
</dbReference>
<feature type="transmembrane region" description="Helical" evidence="1">
    <location>
        <begin position="7"/>
        <end position="25"/>
    </location>
</feature>
<dbReference type="InterPro" id="IPR018392">
    <property type="entry name" value="LysM"/>
</dbReference>
<dbReference type="CDD" id="cd12797">
    <property type="entry name" value="M23_peptidase"/>
    <property type="match status" value="1"/>
</dbReference>
<dbReference type="InterPro" id="IPR036779">
    <property type="entry name" value="LysM_dom_sf"/>
</dbReference>
<dbReference type="PANTHER" id="PTHR21666">
    <property type="entry name" value="PEPTIDASE-RELATED"/>
    <property type="match status" value="1"/>
</dbReference>
<keyword evidence="1" id="KW-1133">Transmembrane helix</keyword>
<organism evidence="3">
    <name type="scientific">marine metagenome</name>
    <dbReference type="NCBI Taxonomy" id="408172"/>
    <lineage>
        <taxon>unclassified sequences</taxon>
        <taxon>metagenomes</taxon>
        <taxon>ecological metagenomes</taxon>
    </lineage>
</organism>
<dbReference type="SMART" id="SM00257">
    <property type="entry name" value="LysM"/>
    <property type="match status" value="2"/>
</dbReference>
<dbReference type="Gene3D" id="2.70.70.10">
    <property type="entry name" value="Glucose Permease (Domain IIA)"/>
    <property type="match status" value="1"/>
</dbReference>
<dbReference type="CDD" id="cd00118">
    <property type="entry name" value="LysM"/>
    <property type="match status" value="1"/>
</dbReference>
<dbReference type="InterPro" id="IPR050570">
    <property type="entry name" value="Cell_wall_metabolism_enzyme"/>
</dbReference>
<feature type="domain" description="LysM" evidence="2">
    <location>
        <begin position="98"/>
        <end position="142"/>
    </location>
</feature>